<protein>
    <submittedName>
        <fullName evidence="1">Uncharacterized protein</fullName>
    </submittedName>
</protein>
<accession>A0ABM7RKK1</accession>
<proteinExistence type="predicted"/>
<name>A0ABM7RKK1_9PSED</name>
<reference evidence="1 2" key="1">
    <citation type="submission" date="2016-04" db="EMBL/GenBank/DDBJ databases">
        <title>Complete genome sequence of Pseudomonas sp. LAB-08 isolated from TCE contaminated aquifer soil.</title>
        <authorList>
            <person name="Dohra H."/>
            <person name="Suzuki K."/>
            <person name="Fatma A."/>
            <person name="Inuzuka Y."/>
            <person name="Honjo M."/>
            <person name="Tashiro Y."/>
            <person name="Futamata H."/>
        </authorList>
    </citation>
    <scope>NUCLEOTIDE SEQUENCE [LARGE SCALE GENOMIC DNA]</scope>
    <source>
        <strain evidence="1 2">LAB-08</strain>
    </source>
</reference>
<evidence type="ECO:0000313" key="2">
    <source>
        <dbReference type="Proteomes" id="UP000218595"/>
    </source>
</evidence>
<sequence length="109" mass="11478">MPDRSQAKNGNDLPLMSGWGFPANHALLGNLEQVAAVLDQKVERVGYVGDVFDVAVLEALAVQGLEKVAGGSDALEGSFEDVLGVGCCVDDQGGTCRLGWFEVAGNVRW</sequence>
<dbReference type="Proteomes" id="UP000218595">
    <property type="component" value="Chromosome"/>
</dbReference>
<organism evidence="1 2">
    <name type="scientific">Pseudomonas izuensis</name>
    <dbReference type="NCBI Taxonomy" id="2684212"/>
    <lineage>
        <taxon>Bacteria</taxon>
        <taxon>Pseudomonadati</taxon>
        <taxon>Pseudomonadota</taxon>
        <taxon>Gammaproteobacteria</taxon>
        <taxon>Pseudomonadales</taxon>
        <taxon>Pseudomonadaceae</taxon>
        <taxon>Pseudomonas</taxon>
    </lineage>
</organism>
<keyword evidence="2" id="KW-1185">Reference proteome</keyword>
<gene>
    <name evidence="1" type="ORF">LAB08_R02380</name>
</gene>
<dbReference type="EMBL" id="AP017423">
    <property type="protein sequence ID" value="BCX65635.1"/>
    <property type="molecule type" value="Genomic_DNA"/>
</dbReference>
<evidence type="ECO:0000313" key="1">
    <source>
        <dbReference type="EMBL" id="BCX65635.1"/>
    </source>
</evidence>